<keyword evidence="2" id="KW-1185">Reference proteome</keyword>
<reference evidence="2" key="1">
    <citation type="submission" date="2017-03" db="EMBL/GenBank/DDBJ databases">
        <title>Phytopthora megakarya and P. palmivora, two closely related causual agents of cacao black pod achieved similar genome size and gene model numbers by different mechanisms.</title>
        <authorList>
            <person name="Ali S."/>
            <person name="Shao J."/>
            <person name="Larry D.J."/>
            <person name="Kronmiller B."/>
            <person name="Shen D."/>
            <person name="Strem M.D."/>
            <person name="Melnick R.L."/>
            <person name="Guiltinan M.J."/>
            <person name="Tyler B.M."/>
            <person name="Meinhardt L.W."/>
            <person name="Bailey B.A."/>
        </authorList>
    </citation>
    <scope>NUCLEOTIDE SEQUENCE [LARGE SCALE GENOMIC DNA]</scope>
    <source>
        <strain evidence="2">zdho120</strain>
    </source>
</reference>
<dbReference type="EMBL" id="NBNE01013245">
    <property type="protein sequence ID" value="OWY95217.1"/>
    <property type="molecule type" value="Genomic_DNA"/>
</dbReference>
<comment type="caution">
    <text evidence="1">The sequence shown here is derived from an EMBL/GenBank/DDBJ whole genome shotgun (WGS) entry which is preliminary data.</text>
</comment>
<evidence type="ECO:0000313" key="2">
    <source>
        <dbReference type="Proteomes" id="UP000198211"/>
    </source>
</evidence>
<name>A0A225UPY1_9STRA</name>
<accession>A0A225UPY1</accession>
<dbReference type="AlphaFoldDB" id="A0A225UPY1"/>
<proteinExistence type="predicted"/>
<protein>
    <recommendedName>
        <fullName evidence="3">Reverse transcriptase</fullName>
    </recommendedName>
</protein>
<evidence type="ECO:0000313" key="1">
    <source>
        <dbReference type="EMBL" id="OWY95217.1"/>
    </source>
</evidence>
<organism evidence="1 2">
    <name type="scientific">Phytophthora megakarya</name>
    <dbReference type="NCBI Taxonomy" id="4795"/>
    <lineage>
        <taxon>Eukaryota</taxon>
        <taxon>Sar</taxon>
        <taxon>Stramenopiles</taxon>
        <taxon>Oomycota</taxon>
        <taxon>Peronosporomycetes</taxon>
        <taxon>Peronosporales</taxon>
        <taxon>Peronosporaceae</taxon>
        <taxon>Phytophthora</taxon>
    </lineage>
</organism>
<evidence type="ECO:0008006" key="3">
    <source>
        <dbReference type="Google" id="ProtNLM"/>
    </source>
</evidence>
<sequence>MKMQLNINDHQTTTRTKFVAGRQTSLELDPVLRMINDRYADRFATNESHESSLVPVFQRRNFGDDICFGGTTFDDSRQVASASKVDSLSHDVSPEGIQVDPKKMTAITKLPFLKSTRLVRHEQLKPSRNRMRKPSYDSAMVQMIRCQRSDPSRPEDPRRSRTVYKKTGAAERMMYLADIDQRDWDEFAE</sequence>
<dbReference type="Proteomes" id="UP000198211">
    <property type="component" value="Unassembled WGS sequence"/>
</dbReference>
<gene>
    <name evidence="1" type="ORF">PHMEG_00034838</name>
</gene>
<dbReference type="OrthoDB" id="430238at2759"/>